<accession>A0ABV2XWT6</accession>
<organism evidence="1 2">
    <name type="scientific">Streptomyces olindensis</name>
    <dbReference type="NCBI Taxonomy" id="358823"/>
    <lineage>
        <taxon>Bacteria</taxon>
        <taxon>Bacillati</taxon>
        <taxon>Actinomycetota</taxon>
        <taxon>Actinomycetes</taxon>
        <taxon>Kitasatosporales</taxon>
        <taxon>Streptomycetaceae</taxon>
        <taxon>Streptomyces</taxon>
    </lineage>
</organism>
<keyword evidence="1" id="KW-0808">Transferase</keyword>
<sequence>MTLIMDIAKIDGGTALDRLSGIVHTYPSMWKGTVIDVGCRTRELETALKGRQVSYVGVDVDPTAEVVADLGDRLPFEDRSAEVVTAFDVLEHTDDIYRGFSELCRVAREDILITLPNCYEVRTRVRHLRGKPISGKYGLPTAPPGDRHRWFFSLDEARKFVRNSAREHGWRVTDERALIGPKFQRIGWAVCRWPNLLCANYLARLQPGR</sequence>
<keyword evidence="2" id="KW-1185">Reference proteome</keyword>
<protein>
    <submittedName>
        <fullName evidence="1">Methyltransferase domain-containing protein</fullName>
    </submittedName>
</protein>
<reference evidence="1 2" key="1">
    <citation type="submission" date="2024-06" db="EMBL/GenBank/DDBJ databases">
        <title>The Natural Products Discovery Center: Release of the First 8490 Sequenced Strains for Exploring Actinobacteria Biosynthetic Diversity.</title>
        <authorList>
            <person name="Kalkreuter E."/>
            <person name="Kautsar S.A."/>
            <person name="Yang D."/>
            <person name="Bader C.D."/>
            <person name="Teijaro C.N."/>
            <person name="Fluegel L."/>
            <person name="Davis C.M."/>
            <person name="Simpson J.R."/>
            <person name="Lauterbach L."/>
            <person name="Steele A.D."/>
            <person name="Gui C."/>
            <person name="Meng S."/>
            <person name="Li G."/>
            <person name="Viehrig K."/>
            <person name="Ye F."/>
            <person name="Su P."/>
            <person name="Kiefer A.F."/>
            <person name="Nichols A."/>
            <person name="Cepeda A.J."/>
            <person name="Yan W."/>
            <person name="Fan B."/>
            <person name="Jiang Y."/>
            <person name="Adhikari A."/>
            <person name="Zheng C.-J."/>
            <person name="Schuster L."/>
            <person name="Cowan T.M."/>
            <person name="Smanski M.J."/>
            <person name="Chevrette M.G."/>
            <person name="De Carvalho L.P.S."/>
            <person name="Shen B."/>
        </authorList>
    </citation>
    <scope>NUCLEOTIDE SEQUENCE [LARGE SCALE GENOMIC DNA]</scope>
    <source>
        <strain evidence="1 2">NPDC019583</strain>
    </source>
</reference>
<dbReference type="GO" id="GO:0008168">
    <property type="term" value="F:methyltransferase activity"/>
    <property type="evidence" value="ECO:0007669"/>
    <property type="project" value="UniProtKB-KW"/>
</dbReference>
<dbReference type="InterPro" id="IPR029063">
    <property type="entry name" value="SAM-dependent_MTases_sf"/>
</dbReference>
<comment type="caution">
    <text evidence="1">The sequence shown here is derived from an EMBL/GenBank/DDBJ whole genome shotgun (WGS) entry which is preliminary data.</text>
</comment>
<proteinExistence type="predicted"/>
<dbReference type="GO" id="GO:0032259">
    <property type="term" value="P:methylation"/>
    <property type="evidence" value="ECO:0007669"/>
    <property type="project" value="UniProtKB-KW"/>
</dbReference>
<dbReference type="RefSeq" id="WP_078650964.1">
    <property type="nucleotide sequence ID" value="NZ_JBEYBN010000025.1"/>
</dbReference>
<gene>
    <name evidence="1" type="ORF">ABZ568_19170</name>
</gene>
<keyword evidence="1" id="KW-0489">Methyltransferase</keyword>
<dbReference type="Gene3D" id="3.40.50.150">
    <property type="entry name" value="Vaccinia Virus protein VP39"/>
    <property type="match status" value="1"/>
</dbReference>
<dbReference type="SUPFAM" id="SSF53335">
    <property type="entry name" value="S-adenosyl-L-methionine-dependent methyltransferases"/>
    <property type="match status" value="1"/>
</dbReference>
<evidence type="ECO:0000313" key="1">
    <source>
        <dbReference type="EMBL" id="MEU2268483.1"/>
    </source>
</evidence>
<name>A0ABV2XWT6_9ACTN</name>
<dbReference type="Proteomes" id="UP001550603">
    <property type="component" value="Unassembled WGS sequence"/>
</dbReference>
<evidence type="ECO:0000313" key="2">
    <source>
        <dbReference type="Proteomes" id="UP001550603"/>
    </source>
</evidence>
<dbReference type="EMBL" id="JBEYBN010000025">
    <property type="protein sequence ID" value="MEU2268483.1"/>
    <property type="molecule type" value="Genomic_DNA"/>
</dbReference>
<dbReference type="Pfam" id="PF13489">
    <property type="entry name" value="Methyltransf_23"/>
    <property type="match status" value="1"/>
</dbReference>